<sequence>MRYRKMMHAVAGGIDLNAMEPLACRVQGFGEMVSVSDEVRGLGEGRDSSDAFRGADGGVIGRDEASGRVGDEERDDRRKVGSVGEESDMKVESVGSFAAKEDGFCETNRLMENHTPWGMGDDEITGGTEFISGVSRDNNDERSGVNLMVDLNWFCTDEENDVKFASDVGNVRESAKQKDRKEIRSFGVYDLVWGKVKSHPWWPGQIFDASAASVKAKKHLKKGRFLIAYFGDQTFAWNDGMSIKPFAEHFSKMEKQSSSHSFCHAVDSALKEISRRVEYGLACRCLPKGVYEKISAQTMINAGIKEEAVIADESDKSLRASSFEPVRLVNYVKGLAESPLTEGDRLELLVKRACLLAFSRWRGYLELPEFEVIDGPLTNEEGNNIADREARGLMDGMLPPDPSTNGRVSIAMGKGERKGGNTLLPNKKEKSLSDLMVNKQSFSGKKRKARSSASYDSAMRRSHLKGSDSKSPRVQRIPEVGKKFGKIASEMIGSKTSCISQECNEFPGRINPMVEQNSPDKMMALLRLVARDPVNCSHAFTALISFFWEFRDFCIPVQDPDGENVISSTTLVTGESLDLECLRDSYWTDCIIQSIPEEQTAMEEEIAAETFASDGFTDMRSEKEDTKPTALILNFTNSDSIPSEAKLNKIFDRFGPLDESETKVFKKTKRAKVVFRRRVNAETAFSSAGKYSIFGPSLISYRLEYELSKPTSEASARSRRGTKRICSSFGALNSSLCCPILENQADDQSLELLPGLDLENADVEGNEMASKPLKSAEQRVNKTPENYHLRKSLAWDAAFFTNDGVLEPEELTSMIEDAGKKEKRTLPMILEETQRSTESISTLESDTLTIASLEAELFEDIRASIQKSSKTSNVQNSGSEAGQSSFDAHGHRSIKKDPASNGKLKVKLASTKSSLGMVRPGKTTNQVPVHRRVSQVKNVAADSLSFKPPKPGVLPPTPSAAKRESMGANRMKLEKNNIEGRGASTPKVPASSGNRNLMPRPSSSRSSARSVSVNTEMTPTCDSSASSSSDRIGKSPANLRNKGVDTKSRKLSSASSSTVKTPPRSTPSRLSARLISATKLSSSISPASSISEWSSESSSSTSTVKQRSTGSRASLEPSSSEKTCNDSDNGQQLDGSKTHGSTSTTLHAKNASMEATLLLPNSMRPSGLRMPSPKIGFFDGVKSGRTPNANRQSPRVVPGRLPKAETAKPDGTMNKVKVGKFQSARTAVAIGSAKGGSPKSLPPESSNSAEKVSSASRSVQRTSPGISPRVQSRLSPRFGGKNRSNVEEVRSKETDVNTYDDNERPEDKPVLEVLSSRNTSIDGGGLETSNVIMDVVDKVGARSPVKWESDVENGTVFDQSLSNDSPEHLLFRNFPVCSQKELMDCSSKPLPSPSIAKTDIATGVRQPFAAINSFCNMDESSDVSAELAAAELGKRIASPTQSSLNE</sequence>
<dbReference type="PANTHER" id="PTHR42851">
    <property type="entry name" value="ALDOLASE-RELATED"/>
    <property type="match status" value="1"/>
</dbReference>
<dbReference type="PANTHER" id="PTHR42851:SF19">
    <property type="entry name" value="PWWP DOMAIN-CONTAINING PROTEIN 2-RELATED"/>
    <property type="match status" value="1"/>
</dbReference>
<dbReference type="InterPro" id="IPR000313">
    <property type="entry name" value="PWWP_dom"/>
</dbReference>
<feature type="compositionally biased region" description="Basic and acidic residues" evidence="1">
    <location>
        <begin position="61"/>
        <end position="79"/>
    </location>
</feature>
<dbReference type="GeneID" id="116207870"/>
<reference evidence="3" key="1">
    <citation type="journal article" date="2020" name="Plant Biotechnol. J.">
        <title>The pomegranate (Punica granatum L.) draft genome dissects genetic divergence between soft- and hard-seeded cultivars.</title>
        <authorList>
            <person name="Luo X."/>
            <person name="Li H."/>
            <person name="Wu Z."/>
            <person name="Yao W."/>
            <person name="Zhao P."/>
            <person name="Cao D."/>
            <person name="Yu H."/>
            <person name="Li K."/>
            <person name="Poudel K."/>
            <person name="Zhao D."/>
            <person name="Zhang F."/>
            <person name="Xia X."/>
            <person name="Chen L."/>
            <person name="Wang Q."/>
            <person name="Jing D."/>
            <person name="Cao S."/>
        </authorList>
    </citation>
    <scope>NUCLEOTIDE SEQUENCE [LARGE SCALE GENOMIC DNA]</scope>
    <source>
        <strain evidence="3">cv. Tunisia</strain>
    </source>
</reference>
<feature type="region of interest" description="Disordered" evidence="1">
    <location>
        <begin position="410"/>
        <end position="475"/>
    </location>
</feature>
<feature type="compositionally biased region" description="Basic and acidic residues" evidence="1">
    <location>
        <begin position="41"/>
        <end position="50"/>
    </location>
</feature>
<evidence type="ECO:0000256" key="1">
    <source>
        <dbReference type="SAM" id="MobiDB-lite"/>
    </source>
</evidence>
<feature type="compositionally biased region" description="Low complexity" evidence="1">
    <location>
        <begin position="1076"/>
        <end position="1102"/>
    </location>
</feature>
<feature type="compositionally biased region" description="Polar residues" evidence="1">
    <location>
        <begin position="868"/>
        <end position="886"/>
    </location>
</feature>
<evidence type="ECO:0000313" key="3">
    <source>
        <dbReference type="Proteomes" id="UP000515151"/>
    </source>
</evidence>
<reference evidence="4" key="2">
    <citation type="submission" date="2025-08" db="UniProtKB">
        <authorList>
            <consortium name="RefSeq"/>
        </authorList>
    </citation>
    <scope>IDENTIFICATION</scope>
    <source>
        <tissue evidence="4">Leaf</tissue>
    </source>
</reference>
<dbReference type="PROSITE" id="PS50812">
    <property type="entry name" value="PWWP"/>
    <property type="match status" value="1"/>
</dbReference>
<dbReference type="Proteomes" id="UP000515151">
    <property type="component" value="Chromosome 5"/>
</dbReference>
<evidence type="ECO:0000313" key="4">
    <source>
        <dbReference type="RefSeq" id="XP_031396843.1"/>
    </source>
</evidence>
<feature type="compositionally biased region" description="Pro residues" evidence="1">
    <location>
        <begin position="948"/>
        <end position="958"/>
    </location>
</feature>
<feature type="region of interest" description="Disordered" evidence="1">
    <location>
        <begin position="1179"/>
        <end position="1211"/>
    </location>
</feature>
<feature type="region of interest" description="Disordered" evidence="1">
    <location>
        <begin position="41"/>
        <end position="92"/>
    </location>
</feature>
<feature type="compositionally biased region" description="Low complexity" evidence="1">
    <location>
        <begin position="1051"/>
        <end position="1061"/>
    </location>
</feature>
<dbReference type="RefSeq" id="XP_031396843.1">
    <property type="nucleotide sequence ID" value="XM_031540983.1"/>
</dbReference>
<feature type="compositionally biased region" description="Polar residues" evidence="1">
    <location>
        <begin position="1260"/>
        <end position="1274"/>
    </location>
</feature>
<proteinExistence type="predicted"/>
<feature type="compositionally biased region" description="Low complexity" evidence="1">
    <location>
        <begin position="1244"/>
        <end position="1259"/>
    </location>
</feature>
<dbReference type="Pfam" id="PF00855">
    <property type="entry name" value="PWWP"/>
    <property type="match status" value="1"/>
</dbReference>
<feature type="compositionally biased region" description="Low complexity" evidence="1">
    <location>
        <begin position="999"/>
        <end position="1013"/>
    </location>
</feature>
<dbReference type="SUPFAM" id="SSF63748">
    <property type="entry name" value="Tudor/PWWP/MBT"/>
    <property type="match status" value="1"/>
</dbReference>
<feature type="compositionally biased region" description="Basic and acidic residues" evidence="1">
    <location>
        <begin position="1284"/>
        <end position="1309"/>
    </location>
</feature>
<evidence type="ECO:0000259" key="2">
    <source>
        <dbReference type="PROSITE" id="PS50812"/>
    </source>
</evidence>
<dbReference type="InterPro" id="IPR053063">
    <property type="entry name" value="PWWP_domain_containing_PDP"/>
</dbReference>
<organism evidence="3 4">
    <name type="scientific">Punica granatum</name>
    <name type="common">Pomegranate</name>
    <dbReference type="NCBI Taxonomy" id="22663"/>
    <lineage>
        <taxon>Eukaryota</taxon>
        <taxon>Viridiplantae</taxon>
        <taxon>Streptophyta</taxon>
        <taxon>Embryophyta</taxon>
        <taxon>Tracheophyta</taxon>
        <taxon>Spermatophyta</taxon>
        <taxon>Magnoliopsida</taxon>
        <taxon>eudicotyledons</taxon>
        <taxon>Gunneridae</taxon>
        <taxon>Pentapetalae</taxon>
        <taxon>rosids</taxon>
        <taxon>malvids</taxon>
        <taxon>Myrtales</taxon>
        <taxon>Lythraceae</taxon>
        <taxon>Punica</taxon>
    </lineage>
</organism>
<keyword evidence="3" id="KW-1185">Reference proteome</keyword>
<feature type="domain" description="PWWP" evidence="2">
    <location>
        <begin position="188"/>
        <end position="249"/>
    </location>
</feature>
<protein>
    <submittedName>
        <fullName evidence="4">Uncharacterized protein LOC116207870</fullName>
    </submittedName>
</protein>
<dbReference type="OrthoDB" id="62853at2759"/>
<feature type="region of interest" description="Disordered" evidence="1">
    <location>
        <begin position="868"/>
        <end position="1149"/>
    </location>
</feature>
<gene>
    <name evidence="4" type="primary">LOC116207870</name>
</gene>
<name>A0A6P8DX21_PUNGR</name>
<feature type="compositionally biased region" description="Polar residues" evidence="1">
    <location>
        <begin position="1103"/>
        <end position="1147"/>
    </location>
</feature>
<dbReference type="Gene3D" id="2.30.30.140">
    <property type="match status" value="1"/>
</dbReference>
<dbReference type="CDD" id="cd05162">
    <property type="entry name" value="PWWP"/>
    <property type="match status" value="1"/>
</dbReference>
<feature type="compositionally biased region" description="Basic and acidic residues" evidence="1">
    <location>
        <begin position="961"/>
        <end position="978"/>
    </location>
</feature>
<accession>A0A6P8DX21</accession>
<feature type="region of interest" description="Disordered" evidence="1">
    <location>
        <begin position="1231"/>
        <end position="1309"/>
    </location>
</feature>
<dbReference type="SMART" id="SM00293">
    <property type="entry name" value="PWWP"/>
    <property type="match status" value="1"/>
</dbReference>